<dbReference type="Proteomes" id="UP001183777">
    <property type="component" value="Unassembled WGS sequence"/>
</dbReference>
<keyword evidence="3" id="KW-1185">Reference proteome</keyword>
<accession>A0ABU2RH28</accession>
<organism evidence="2 3">
    <name type="scientific">Streptomyces salyersiae</name>
    <dbReference type="NCBI Taxonomy" id="3075530"/>
    <lineage>
        <taxon>Bacteria</taxon>
        <taxon>Bacillati</taxon>
        <taxon>Actinomycetota</taxon>
        <taxon>Actinomycetes</taxon>
        <taxon>Kitasatosporales</taxon>
        <taxon>Streptomycetaceae</taxon>
        <taxon>Streptomyces</taxon>
    </lineage>
</organism>
<feature type="signal peptide" evidence="1">
    <location>
        <begin position="1"/>
        <end position="27"/>
    </location>
</feature>
<evidence type="ECO:0000313" key="2">
    <source>
        <dbReference type="EMBL" id="MDT0428171.1"/>
    </source>
</evidence>
<proteinExistence type="predicted"/>
<dbReference type="EMBL" id="JAVREX010000004">
    <property type="protein sequence ID" value="MDT0428171.1"/>
    <property type="molecule type" value="Genomic_DNA"/>
</dbReference>
<name>A0ABU2RH28_9ACTN</name>
<evidence type="ECO:0000313" key="3">
    <source>
        <dbReference type="Proteomes" id="UP001183777"/>
    </source>
</evidence>
<protein>
    <submittedName>
        <fullName evidence="2">Peptidase inhibitor family I36 protein</fullName>
    </submittedName>
</protein>
<gene>
    <name evidence="2" type="ORF">RM649_11000</name>
</gene>
<keyword evidence="1" id="KW-0732">Signal</keyword>
<dbReference type="RefSeq" id="WP_311656187.1">
    <property type="nucleotide sequence ID" value="NZ_JAVREX010000004.1"/>
</dbReference>
<feature type="chain" id="PRO_5046392795" evidence="1">
    <location>
        <begin position="28"/>
        <end position="143"/>
    </location>
</feature>
<comment type="caution">
    <text evidence="2">The sequence shown here is derived from an EMBL/GenBank/DDBJ whole genome shotgun (WGS) entry which is preliminary data.</text>
</comment>
<reference evidence="3" key="1">
    <citation type="submission" date="2023-07" db="EMBL/GenBank/DDBJ databases">
        <title>30 novel species of actinomycetes from the DSMZ collection.</title>
        <authorList>
            <person name="Nouioui I."/>
        </authorList>
    </citation>
    <scope>NUCLEOTIDE SEQUENCE [LARGE SCALE GENOMIC DNA]</scope>
    <source>
        <strain evidence="3">DSM 41770</strain>
    </source>
</reference>
<dbReference type="Pfam" id="PF03995">
    <property type="entry name" value="Inhibitor_I36"/>
    <property type="match status" value="1"/>
</dbReference>
<evidence type="ECO:0000256" key="1">
    <source>
        <dbReference type="SAM" id="SignalP"/>
    </source>
</evidence>
<sequence length="143" mass="14876">MKRKMTLAAVALGAALVTPFMASTAQATESSTVAEVTPMAASDCPAGKFCFFYNSGLAGSHNELSGVNVPNLANYTFTSSGAGKGQSVKNNAASAQNNNQCNATVYFNSNYAGASDWFGYRNGGQLVNTYNNNASVYFASFCG</sequence>